<evidence type="ECO:0000313" key="3">
    <source>
        <dbReference type="Proteomes" id="UP001500620"/>
    </source>
</evidence>
<keyword evidence="3" id="KW-1185">Reference proteome</keyword>
<dbReference type="Proteomes" id="UP001500620">
    <property type="component" value="Unassembled WGS sequence"/>
</dbReference>
<feature type="chain" id="PRO_5047005334" description="Secreted protein" evidence="1">
    <location>
        <begin position="30"/>
        <end position="143"/>
    </location>
</feature>
<evidence type="ECO:0008006" key="4">
    <source>
        <dbReference type="Google" id="ProtNLM"/>
    </source>
</evidence>
<evidence type="ECO:0000313" key="2">
    <source>
        <dbReference type="EMBL" id="GAA4263590.1"/>
    </source>
</evidence>
<dbReference type="RefSeq" id="WP_345143209.1">
    <property type="nucleotide sequence ID" value="NZ_BAABAT010000073.1"/>
</dbReference>
<protein>
    <recommendedName>
        <fullName evidence="4">Secreted protein</fullName>
    </recommendedName>
</protein>
<accession>A0ABP8DU89</accession>
<dbReference type="EMBL" id="BAABAT010000073">
    <property type="protein sequence ID" value="GAA4263590.1"/>
    <property type="molecule type" value="Genomic_DNA"/>
</dbReference>
<feature type="signal peptide" evidence="1">
    <location>
        <begin position="1"/>
        <end position="29"/>
    </location>
</feature>
<comment type="caution">
    <text evidence="2">The sequence shown here is derived from an EMBL/GenBank/DDBJ whole genome shotgun (WGS) entry which is preliminary data.</text>
</comment>
<reference evidence="3" key="1">
    <citation type="journal article" date="2019" name="Int. J. Syst. Evol. Microbiol.">
        <title>The Global Catalogue of Microorganisms (GCM) 10K type strain sequencing project: providing services to taxonomists for standard genome sequencing and annotation.</title>
        <authorList>
            <consortium name="The Broad Institute Genomics Platform"/>
            <consortium name="The Broad Institute Genome Sequencing Center for Infectious Disease"/>
            <person name="Wu L."/>
            <person name="Ma J."/>
        </authorList>
    </citation>
    <scope>NUCLEOTIDE SEQUENCE [LARGE SCALE GENOMIC DNA]</scope>
    <source>
        <strain evidence="3">JCM 17441</strain>
    </source>
</reference>
<keyword evidence="1" id="KW-0732">Signal</keyword>
<sequence length="143" mass="14928">MRKPSGKMLALAAAAGVAATLLVPTAAQAAYWGSETNYVAISSGPTGDYSCVSHTGVTACFKPLGDLLYVRDIRADGYAAVVEWTADAPVDSYRDGSCVNNLGSGNWGVCDKDFVEGVTIVINGARYTGGNLVDRGHDLYLTT</sequence>
<proteinExistence type="predicted"/>
<organism evidence="2 3">
    <name type="scientific">Dactylosporangium darangshiense</name>
    <dbReference type="NCBI Taxonomy" id="579108"/>
    <lineage>
        <taxon>Bacteria</taxon>
        <taxon>Bacillati</taxon>
        <taxon>Actinomycetota</taxon>
        <taxon>Actinomycetes</taxon>
        <taxon>Micromonosporales</taxon>
        <taxon>Micromonosporaceae</taxon>
        <taxon>Dactylosporangium</taxon>
    </lineage>
</organism>
<gene>
    <name evidence="2" type="ORF">GCM10022255_109510</name>
</gene>
<name>A0ABP8DU89_9ACTN</name>
<evidence type="ECO:0000256" key="1">
    <source>
        <dbReference type="SAM" id="SignalP"/>
    </source>
</evidence>